<dbReference type="Gene3D" id="2.40.10.220">
    <property type="entry name" value="predicted glycosyltransferase like domains"/>
    <property type="match status" value="1"/>
</dbReference>
<proteinExistence type="predicted"/>
<reference evidence="3" key="1">
    <citation type="journal article" date="2019" name="Int. J. Syst. Evol. Microbiol.">
        <title>The Global Catalogue of Microorganisms (GCM) 10K type strain sequencing project: providing services to taxonomists for standard genome sequencing and annotation.</title>
        <authorList>
            <consortium name="The Broad Institute Genomics Platform"/>
            <consortium name="The Broad Institute Genome Sequencing Center for Infectious Disease"/>
            <person name="Wu L."/>
            <person name="Ma J."/>
        </authorList>
    </citation>
    <scope>NUCLEOTIDE SEQUENCE [LARGE SCALE GENOMIC DNA]</scope>
    <source>
        <strain evidence="3">NBRC 102146</strain>
    </source>
</reference>
<gene>
    <name evidence="2" type="ORF">GCM10007925_00310</name>
</gene>
<protein>
    <recommendedName>
        <fullName evidence="1">PilZ domain-containing protein</fullName>
    </recommendedName>
</protein>
<sequence length="324" mass="35793">MNEFREKLLGGKRVETPLLKVKAPRGDHATAEDESLSELAIPREAARVANHRDGDRHRLENETVQVVHDGGTQSVTLVNLSGGGAMIEGGEGLRLWDRVELQLGDWNRVEAAVRWIKNGRVGLEFAHETRIETDTAQLAHMLQTVLERSFPDIAIAAKRDAAAASAIAEDEDEDAAGAEETPELHDLAERELRHPLIWSGVVHYNHDSTPVRLRNISSGGALIEGEAGFPVGAELLLDLNEAGTIFCTVHWARGDTAGLKFHSPYDLNQLAEVRPKMAAARWVAPDYLREDRSTNSPWASQWGRSDLGDLHRSLEATRAAIRRR</sequence>
<evidence type="ECO:0000313" key="3">
    <source>
        <dbReference type="Proteomes" id="UP001156703"/>
    </source>
</evidence>
<accession>A0ABQ5Z2S9</accession>
<comment type="caution">
    <text evidence="2">The sequence shown here is derived from an EMBL/GenBank/DDBJ whole genome shotgun (WGS) entry which is preliminary data.</text>
</comment>
<dbReference type="Proteomes" id="UP001156703">
    <property type="component" value="Unassembled WGS sequence"/>
</dbReference>
<dbReference type="RefSeq" id="WP_051676508.1">
    <property type="nucleotide sequence ID" value="NZ_BSOO01000001.1"/>
</dbReference>
<name>A0ABQ5Z2S9_9SPHN</name>
<evidence type="ECO:0000259" key="1">
    <source>
        <dbReference type="Pfam" id="PF07238"/>
    </source>
</evidence>
<keyword evidence="3" id="KW-1185">Reference proteome</keyword>
<evidence type="ECO:0000313" key="2">
    <source>
        <dbReference type="EMBL" id="GLR46320.1"/>
    </source>
</evidence>
<dbReference type="Pfam" id="PF07238">
    <property type="entry name" value="PilZ"/>
    <property type="match status" value="2"/>
</dbReference>
<dbReference type="EMBL" id="BSOO01000001">
    <property type="protein sequence ID" value="GLR46320.1"/>
    <property type="molecule type" value="Genomic_DNA"/>
</dbReference>
<dbReference type="InterPro" id="IPR009875">
    <property type="entry name" value="PilZ_domain"/>
</dbReference>
<dbReference type="SUPFAM" id="SSF141371">
    <property type="entry name" value="PilZ domain-like"/>
    <property type="match status" value="2"/>
</dbReference>
<organism evidence="2 3">
    <name type="scientific">Sphingomonas astaxanthinifaciens DSM 22298</name>
    <dbReference type="NCBI Taxonomy" id="1123267"/>
    <lineage>
        <taxon>Bacteria</taxon>
        <taxon>Pseudomonadati</taxon>
        <taxon>Pseudomonadota</taxon>
        <taxon>Alphaproteobacteria</taxon>
        <taxon>Sphingomonadales</taxon>
        <taxon>Sphingomonadaceae</taxon>
        <taxon>Sphingomonas</taxon>
    </lineage>
</organism>
<feature type="domain" description="PilZ" evidence="1">
    <location>
        <begin position="199"/>
        <end position="271"/>
    </location>
</feature>
<feature type="domain" description="PilZ" evidence="1">
    <location>
        <begin position="61"/>
        <end position="133"/>
    </location>
</feature>